<evidence type="ECO:0000256" key="9">
    <source>
        <dbReference type="SAM" id="MobiDB-lite"/>
    </source>
</evidence>
<evidence type="ECO:0000256" key="4">
    <source>
        <dbReference type="ARBA" id="ARBA00022692"/>
    </source>
</evidence>
<feature type="transmembrane region" description="Helical" evidence="10">
    <location>
        <begin position="328"/>
        <end position="354"/>
    </location>
</feature>
<feature type="compositionally biased region" description="Acidic residues" evidence="9">
    <location>
        <begin position="214"/>
        <end position="227"/>
    </location>
</feature>
<evidence type="ECO:0000313" key="12">
    <source>
        <dbReference type="Proteomes" id="UP000094527"/>
    </source>
</evidence>
<keyword evidence="6 10" id="KW-1133">Transmembrane helix</keyword>
<evidence type="ECO:0000256" key="6">
    <source>
        <dbReference type="ARBA" id="ARBA00022989"/>
    </source>
</evidence>
<feature type="binding site" evidence="8">
    <location>
        <position position="501"/>
    </location>
    <ligand>
        <name>Na(+)</name>
        <dbReference type="ChEBI" id="CHEBI:29101"/>
        <label>1</label>
    </ligand>
</feature>
<evidence type="ECO:0000256" key="2">
    <source>
        <dbReference type="ARBA" id="ARBA00006459"/>
    </source>
</evidence>
<dbReference type="PANTHER" id="PTHR11616">
    <property type="entry name" value="SODIUM/CHLORIDE DEPENDENT TRANSPORTER"/>
    <property type="match status" value="1"/>
</dbReference>
<feature type="transmembrane region" description="Helical" evidence="10">
    <location>
        <begin position="93"/>
        <end position="117"/>
    </location>
</feature>
<protein>
    <submittedName>
        <fullName evidence="11">Sodium-dependent neutral amino acid transporter B(0)AT1</fullName>
    </submittedName>
</protein>
<reference evidence="11 12" key="1">
    <citation type="journal article" date="2016" name="Genome Biol. Evol.">
        <title>Gene Family Evolution Reflects Adaptation to Soil Environmental Stressors in the Genome of the Collembolan Orchesella cincta.</title>
        <authorList>
            <person name="Faddeeva-Vakhrusheva A."/>
            <person name="Derks M.F."/>
            <person name="Anvar S.Y."/>
            <person name="Agamennone V."/>
            <person name="Suring W."/>
            <person name="Smit S."/>
            <person name="van Straalen N.M."/>
            <person name="Roelofs D."/>
        </authorList>
    </citation>
    <scope>NUCLEOTIDE SEQUENCE [LARGE SCALE GENOMIC DNA]</scope>
    <source>
        <tissue evidence="11">Mixed pool</tissue>
    </source>
</reference>
<dbReference type="EMBL" id="LJIJ01000645">
    <property type="protein sequence ID" value="ODM95610.1"/>
    <property type="molecule type" value="Genomic_DNA"/>
</dbReference>
<dbReference type="PROSITE" id="PS50267">
    <property type="entry name" value="NA_NEUROTRAN_SYMP_3"/>
    <property type="match status" value="1"/>
</dbReference>
<feature type="binding site" evidence="8">
    <location>
        <position position="262"/>
    </location>
    <ligand>
        <name>Na(+)</name>
        <dbReference type="ChEBI" id="CHEBI:29101"/>
        <label>1</label>
    </ligand>
</feature>
<dbReference type="GO" id="GO:0005886">
    <property type="term" value="C:plasma membrane"/>
    <property type="evidence" value="ECO:0007669"/>
    <property type="project" value="TreeGrafter"/>
</dbReference>
<feature type="binding site" evidence="8">
    <location>
        <position position="265"/>
    </location>
    <ligand>
        <name>Na(+)</name>
        <dbReference type="ChEBI" id="CHEBI:29101"/>
        <label>1</label>
    </ligand>
</feature>
<keyword evidence="8" id="KW-0915">Sodium</keyword>
<feature type="binding site" evidence="8">
    <location>
        <position position="269"/>
    </location>
    <ligand>
        <name>Na(+)</name>
        <dbReference type="ChEBI" id="CHEBI:29101"/>
        <label>1</label>
    </ligand>
</feature>
<feature type="binding site" evidence="8">
    <location>
        <position position="264"/>
    </location>
    <ligand>
        <name>Na(+)</name>
        <dbReference type="ChEBI" id="CHEBI:29101"/>
        <label>1</label>
    </ligand>
</feature>
<dbReference type="GO" id="GO:0015293">
    <property type="term" value="F:symporter activity"/>
    <property type="evidence" value="ECO:0007669"/>
    <property type="project" value="UniProtKB-KW"/>
</dbReference>
<dbReference type="Proteomes" id="UP000094527">
    <property type="component" value="Unassembled WGS sequence"/>
</dbReference>
<gene>
    <name evidence="11" type="ORF">Ocin01_11071</name>
</gene>
<dbReference type="PRINTS" id="PR00176">
    <property type="entry name" value="NANEUSMPORT"/>
</dbReference>
<dbReference type="SUPFAM" id="SSF161070">
    <property type="entry name" value="SNF-like"/>
    <property type="match status" value="1"/>
</dbReference>
<evidence type="ECO:0000256" key="3">
    <source>
        <dbReference type="ARBA" id="ARBA00022448"/>
    </source>
</evidence>
<keyword evidence="3" id="KW-0813">Transport</keyword>
<dbReference type="InterPro" id="IPR037272">
    <property type="entry name" value="SNS_sf"/>
</dbReference>
<evidence type="ECO:0000256" key="10">
    <source>
        <dbReference type="SAM" id="Phobius"/>
    </source>
</evidence>
<sequence length="671" mass="74918">MGATCFVEAVTKFSADTFPSSKTRKKIYRAKFDSGVHKDFQQCYLLYRQLRILTETGGKGIQTFLQTLIAMGVPVGSFTIFSMVALYDHMNIVVWIGNMLMVPGIIILCFTLVGLAATPNVNSKKYFQYWRTHLHTKYDRKRLASCMELAFNLGAIFVLSIRMANVLKYREITASAIKIIQVEVTSSAGPIPPLHRLANETDSVELEERSGYDEGGEGDTTLGEDEGATTATLRDDSEVDKGGAHVREKWGSKFSYILTLIGFAVGFGNIWRFPYVFSDNGGGFPHPILFRPRLHRSPDLLSGALHRTALRKRVINAWHEVSPTFGGIGISCGWLCAVISLYYNVLVAYCFIYWMDSFKSPLPWEDCSSAPPPLPHPSEIPSYLQECEKIGGHSAMYYMNRGVFQISSSITIPGNYSLRLMGCILLTWFIIWLVLFKGVKMLGKVVWFTSLFPYVCILTFLIVVSMQEGAFFGAWRLVQPDWAHLLEPIAWLKGGSQIFFSLGLAQGCLVVFASFNPERNNCHKDAVSISLINSATSMFMACVTFPFIGSLGYRKYKECIDGIHDISTPALTPDFDLHSNSWTLDNAYDIYWMRYSQENFVDFFPSPSEPVQLRYGIGNPAAKDLFTIVDNVTVLFTPKNCSIHAEAMKSGSGTGLVFIAYGEAVLPPSIP</sequence>
<evidence type="ECO:0000256" key="8">
    <source>
        <dbReference type="PIRSR" id="PIRSR600175-1"/>
    </source>
</evidence>
<comment type="caution">
    <text evidence="11">The sequence shown here is derived from an EMBL/GenBank/DDBJ whole genome shotgun (WGS) entry which is preliminary data.</text>
</comment>
<dbReference type="PANTHER" id="PTHR11616:SF182">
    <property type="entry name" value="TRANSPORTER"/>
    <property type="match status" value="1"/>
</dbReference>
<keyword evidence="5" id="KW-0769">Symport</keyword>
<dbReference type="STRING" id="48709.A0A1D2MR79"/>
<name>A0A1D2MR79_ORCCI</name>
<feature type="transmembrane region" description="Helical" evidence="10">
    <location>
        <begin position="418"/>
        <end position="439"/>
    </location>
</feature>
<feature type="transmembrane region" description="Helical" evidence="10">
    <location>
        <begin position="451"/>
        <end position="478"/>
    </location>
</feature>
<dbReference type="GO" id="GO:0046872">
    <property type="term" value="F:metal ion binding"/>
    <property type="evidence" value="ECO:0007669"/>
    <property type="project" value="UniProtKB-KW"/>
</dbReference>
<evidence type="ECO:0000313" key="11">
    <source>
        <dbReference type="EMBL" id="ODM95610.1"/>
    </source>
</evidence>
<feature type="transmembrane region" description="Helical" evidence="10">
    <location>
        <begin position="68"/>
        <end position="87"/>
    </location>
</feature>
<evidence type="ECO:0000256" key="7">
    <source>
        <dbReference type="ARBA" id="ARBA00023136"/>
    </source>
</evidence>
<keyword evidence="12" id="KW-1185">Reference proteome</keyword>
<proteinExistence type="inferred from homology"/>
<evidence type="ECO:0000256" key="1">
    <source>
        <dbReference type="ARBA" id="ARBA00004141"/>
    </source>
</evidence>
<feature type="transmembrane region" description="Helical" evidence="10">
    <location>
        <begin position="527"/>
        <end position="548"/>
    </location>
</feature>
<dbReference type="Pfam" id="PF00209">
    <property type="entry name" value="SNF"/>
    <property type="match status" value="1"/>
</dbReference>
<feature type="transmembrane region" description="Helical" evidence="10">
    <location>
        <begin position="254"/>
        <end position="271"/>
    </location>
</feature>
<dbReference type="OrthoDB" id="6581954at2759"/>
<feature type="region of interest" description="Disordered" evidence="9">
    <location>
        <begin position="203"/>
        <end position="239"/>
    </location>
</feature>
<dbReference type="GO" id="GO:0035725">
    <property type="term" value="P:sodium ion transmembrane transport"/>
    <property type="evidence" value="ECO:0007669"/>
    <property type="project" value="TreeGrafter"/>
</dbReference>
<evidence type="ECO:0000256" key="5">
    <source>
        <dbReference type="ARBA" id="ARBA00022847"/>
    </source>
</evidence>
<keyword evidence="4 10" id="KW-0812">Transmembrane</keyword>
<feature type="binding site" evidence="8">
    <location>
        <position position="533"/>
    </location>
    <ligand>
        <name>Na(+)</name>
        <dbReference type="ChEBI" id="CHEBI:29101"/>
        <label>1</label>
    </ligand>
</feature>
<accession>A0A1D2MR79</accession>
<comment type="similarity">
    <text evidence="2">Belongs to the sodium:neurotransmitter symporter (SNF) (TC 2.A.22) family.</text>
</comment>
<comment type="subcellular location">
    <subcellularLocation>
        <location evidence="1">Membrane</location>
        <topology evidence="1">Multi-pass membrane protein</topology>
    </subcellularLocation>
</comment>
<dbReference type="InterPro" id="IPR000175">
    <property type="entry name" value="Na/ntran_symport"/>
</dbReference>
<dbReference type="AlphaFoldDB" id="A0A1D2MR79"/>
<keyword evidence="7 10" id="KW-0472">Membrane</keyword>
<keyword evidence="8" id="KW-0479">Metal-binding</keyword>
<dbReference type="GO" id="GO:0006865">
    <property type="term" value="P:amino acid transport"/>
    <property type="evidence" value="ECO:0007669"/>
    <property type="project" value="TreeGrafter"/>
</dbReference>
<organism evidence="11 12">
    <name type="scientific">Orchesella cincta</name>
    <name type="common">Springtail</name>
    <name type="synonym">Podura cincta</name>
    <dbReference type="NCBI Taxonomy" id="48709"/>
    <lineage>
        <taxon>Eukaryota</taxon>
        <taxon>Metazoa</taxon>
        <taxon>Ecdysozoa</taxon>
        <taxon>Arthropoda</taxon>
        <taxon>Hexapoda</taxon>
        <taxon>Collembola</taxon>
        <taxon>Entomobryomorpha</taxon>
        <taxon>Entomobryoidea</taxon>
        <taxon>Orchesellidae</taxon>
        <taxon>Orchesellinae</taxon>
        <taxon>Orchesella</taxon>
    </lineage>
</organism>